<accession>A0A426ZR46</accession>
<evidence type="ECO:0000256" key="1">
    <source>
        <dbReference type="SAM" id="MobiDB-lite"/>
    </source>
</evidence>
<name>A0A426ZR46_ENSVE</name>
<dbReference type="AlphaFoldDB" id="A0A426ZR46"/>
<dbReference type="Proteomes" id="UP000287651">
    <property type="component" value="Unassembled WGS sequence"/>
</dbReference>
<dbReference type="EMBL" id="AMZH03005446">
    <property type="protein sequence ID" value="RRT66375.1"/>
    <property type="molecule type" value="Genomic_DNA"/>
</dbReference>
<reference evidence="2 3" key="1">
    <citation type="journal article" date="2014" name="Agronomy (Basel)">
        <title>A Draft Genome Sequence for Ensete ventricosum, the Drought-Tolerant Tree Against Hunger.</title>
        <authorList>
            <person name="Harrison J."/>
            <person name="Moore K.A."/>
            <person name="Paszkiewicz K."/>
            <person name="Jones T."/>
            <person name="Grant M."/>
            <person name="Ambacheew D."/>
            <person name="Muzemil S."/>
            <person name="Studholme D.J."/>
        </authorList>
    </citation>
    <scope>NUCLEOTIDE SEQUENCE [LARGE SCALE GENOMIC DNA]</scope>
</reference>
<feature type="region of interest" description="Disordered" evidence="1">
    <location>
        <begin position="1"/>
        <end position="28"/>
    </location>
</feature>
<evidence type="ECO:0000313" key="3">
    <source>
        <dbReference type="Proteomes" id="UP000287651"/>
    </source>
</evidence>
<sequence length="115" mass="12878">MRCVQGKQRRGEEEENDMIDSIGSESRKSRKRLQNLGCHLLQNRLVLALSSKGSCKRTHARGRPLVIDYTMDEHVAQRLSLCYRTTPHDLEVVAELAPIPGDAVREVPAIVVVAC</sequence>
<gene>
    <name evidence="2" type="ORF">B296_00040249</name>
</gene>
<organism evidence="2 3">
    <name type="scientific">Ensete ventricosum</name>
    <name type="common">Abyssinian banana</name>
    <name type="synonym">Musa ensete</name>
    <dbReference type="NCBI Taxonomy" id="4639"/>
    <lineage>
        <taxon>Eukaryota</taxon>
        <taxon>Viridiplantae</taxon>
        <taxon>Streptophyta</taxon>
        <taxon>Embryophyta</taxon>
        <taxon>Tracheophyta</taxon>
        <taxon>Spermatophyta</taxon>
        <taxon>Magnoliopsida</taxon>
        <taxon>Liliopsida</taxon>
        <taxon>Zingiberales</taxon>
        <taxon>Musaceae</taxon>
        <taxon>Ensete</taxon>
    </lineage>
</organism>
<evidence type="ECO:0000313" key="2">
    <source>
        <dbReference type="EMBL" id="RRT66375.1"/>
    </source>
</evidence>
<proteinExistence type="predicted"/>
<protein>
    <submittedName>
        <fullName evidence="2">Uncharacterized protein</fullName>
    </submittedName>
</protein>
<comment type="caution">
    <text evidence="2">The sequence shown here is derived from an EMBL/GenBank/DDBJ whole genome shotgun (WGS) entry which is preliminary data.</text>
</comment>